<dbReference type="SUPFAM" id="SSF56436">
    <property type="entry name" value="C-type lectin-like"/>
    <property type="match status" value="1"/>
</dbReference>
<feature type="domain" description="Link" evidence="3">
    <location>
        <begin position="131"/>
        <end position="228"/>
    </location>
</feature>
<dbReference type="Pfam" id="PF00193">
    <property type="entry name" value="Xlink"/>
    <property type="match status" value="1"/>
</dbReference>
<organism evidence="4">
    <name type="scientific">viral metagenome</name>
    <dbReference type="NCBI Taxonomy" id="1070528"/>
    <lineage>
        <taxon>unclassified sequences</taxon>
        <taxon>metagenomes</taxon>
        <taxon>organismal metagenomes</taxon>
    </lineage>
</organism>
<dbReference type="Gene3D" id="3.10.100.10">
    <property type="entry name" value="Mannose-Binding Protein A, subunit A"/>
    <property type="match status" value="1"/>
</dbReference>
<name>A0A6C0HNK1_9ZZZZ</name>
<feature type="transmembrane region" description="Helical" evidence="2">
    <location>
        <begin position="74"/>
        <end position="95"/>
    </location>
</feature>
<evidence type="ECO:0000256" key="2">
    <source>
        <dbReference type="SAM" id="Phobius"/>
    </source>
</evidence>
<dbReference type="InterPro" id="IPR000538">
    <property type="entry name" value="Link_dom"/>
</dbReference>
<evidence type="ECO:0000313" key="4">
    <source>
        <dbReference type="EMBL" id="QHT82251.1"/>
    </source>
</evidence>
<keyword evidence="2" id="KW-1133">Transmembrane helix</keyword>
<proteinExistence type="predicted"/>
<dbReference type="InterPro" id="IPR016187">
    <property type="entry name" value="CTDL_fold"/>
</dbReference>
<evidence type="ECO:0000259" key="3">
    <source>
        <dbReference type="PROSITE" id="PS50963"/>
    </source>
</evidence>
<dbReference type="InterPro" id="IPR016186">
    <property type="entry name" value="C-type_lectin-like/link_sf"/>
</dbReference>
<evidence type="ECO:0000256" key="1">
    <source>
        <dbReference type="ARBA" id="ARBA00023157"/>
    </source>
</evidence>
<sequence length="284" mass="31657">MENTIKTDATSIKNTSLSDFSAVDTKIQEIKISTTSWIIAGCTIVSAIFIYILLSQSNATNTTTSTDVSTAVSTGGYGIYFLIGSVIIIIIYLLYKYKINLWTDADEDVRSVEKEFKQIINPIENVLREKQVFHIPSNTYNYTDAKAVCTAYGSELASYNEISDAFGKGADWCSYGWSEGQMAFFPTQEEKWNDLQKVKGHEHDCGRPGINGGYIANPNVRFGANCFGYKPAITLEDSANMSNRPLYPKTSEEIKFDSKVSYYKNKLKDILVAPFNNASWSEGV</sequence>
<dbReference type="PROSITE" id="PS50963">
    <property type="entry name" value="LINK_2"/>
    <property type="match status" value="1"/>
</dbReference>
<dbReference type="EMBL" id="MN739997">
    <property type="protein sequence ID" value="QHT82251.1"/>
    <property type="molecule type" value="Genomic_DNA"/>
</dbReference>
<keyword evidence="2" id="KW-0812">Transmembrane</keyword>
<dbReference type="GO" id="GO:0007155">
    <property type="term" value="P:cell adhesion"/>
    <property type="evidence" value="ECO:0007669"/>
    <property type="project" value="InterPro"/>
</dbReference>
<reference evidence="4" key="1">
    <citation type="journal article" date="2020" name="Nature">
        <title>Giant virus diversity and host interactions through global metagenomics.</title>
        <authorList>
            <person name="Schulz F."/>
            <person name="Roux S."/>
            <person name="Paez-Espino D."/>
            <person name="Jungbluth S."/>
            <person name="Walsh D.A."/>
            <person name="Denef V.J."/>
            <person name="McMahon K.D."/>
            <person name="Konstantinidis K.T."/>
            <person name="Eloe-Fadrosh E.A."/>
            <person name="Kyrpides N.C."/>
            <person name="Woyke T."/>
        </authorList>
    </citation>
    <scope>NUCLEOTIDE SEQUENCE</scope>
    <source>
        <strain evidence="4">GVMAG-M-3300023184-161</strain>
    </source>
</reference>
<feature type="transmembrane region" description="Helical" evidence="2">
    <location>
        <begin position="36"/>
        <end position="54"/>
    </location>
</feature>
<keyword evidence="1" id="KW-1015">Disulfide bond</keyword>
<dbReference type="AlphaFoldDB" id="A0A6C0HNK1"/>
<dbReference type="GO" id="GO:0005540">
    <property type="term" value="F:hyaluronic acid binding"/>
    <property type="evidence" value="ECO:0007669"/>
    <property type="project" value="InterPro"/>
</dbReference>
<accession>A0A6C0HNK1</accession>
<protein>
    <recommendedName>
        <fullName evidence="3">Link domain-containing protein</fullName>
    </recommendedName>
</protein>
<keyword evidence="2" id="KW-0472">Membrane</keyword>
<dbReference type="SMART" id="SM00445">
    <property type="entry name" value="LINK"/>
    <property type="match status" value="1"/>
</dbReference>